<name>A0A7U3ZL88_RUNSL</name>
<sequence>MLVEFSVANFRSFKDMQTLSMVAAPITSKKEFKLVDSENTIIVSDKLKLLRSKAIYGANASGKSNLVKAIFAMVMIVRRSVKDEQVLSKVIEPFALSTETEELPTFFQLVFIYNNTQYRYGFEIQKGSIVSEWLLGVPKRVEIPYFVREGMEVTVNERVFREAKKFENLSQKGDNEIFRLNSLFLTSVAALGGKFANEVSNYIKSISVLSGLFAPEIKDLIKEIISDSQNETDKKRILDFLKDADVGIEDFGLLEKNEEELSRDLPDELLDLFKAGKFSFPASFYSKRSKYDVNHKKSNDVRGDFDDWESEGTKKLFYLSPLLIDTFDKGEILFIDEFDARLHPRLTRKIVSLFNSTNVNKNNAQLIFVTHDTGLLKAELFRRDQICFVEKDRFGASSLRTLIEFKGVRNDSSFEKDYLEGKYGAVPFLGDFGTAFQN</sequence>
<dbReference type="KEGG" id="rsi:Runsl_2880"/>
<dbReference type="GO" id="GO:0005524">
    <property type="term" value="F:ATP binding"/>
    <property type="evidence" value="ECO:0007669"/>
    <property type="project" value="InterPro"/>
</dbReference>
<proteinExistence type="predicted"/>
<gene>
    <name evidence="2" type="ordered locus">Runsl_2880</name>
</gene>
<dbReference type="InterPro" id="IPR027417">
    <property type="entry name" value="P-loop_NTPase"/>
</dbReference>
<dbReference type="PANTHER" id="PTHR40396:SF1">
    <property type="entry name" value="ATPASE AAA-TYPE CORE DOMAIN-CONTAINING PROTEIN"/>
    <property type="match status" value="1"/>
</dbReference>
<evidence type="ECO:0000313" key="2">
    <source>
        <dbReference type="EMBL" id="AEI49268.1"/>
    </source>
</evidence>
<reference evidence="2 3" key="2">
    <citation type="journal article" date="2012" name="Stand. Genomic Sci.">
        <title>Complete genome sequence of the aquatic bacterium Runella slithyformis type strain (LSU 4(T)).</title>
        <authorList>
            <person name="Copeland A."/>
            <person name="Zhang X."/>
            <person name="Misra M."/>
            <person name="Lapidus A."/>
            <person name="Nolan M."/>
            <person name="Lucas S."/>
            <person name="Deshpande S."/>
            <person name="Cheng J.F."/>
            <person name="Tapia R."/>
            <person name="Goodwin L.A."/>
            <person name="Pitluck S."/>
            <person name="Liolios K."/>
            <person name="Pagani I."/>
            <person name="Ivanova N."/>
            <person name="Mikhailova N."/>
            <person name="Pati A."/>
            <person name="Chen A."/>
            <person name="Palaniappan K."/>
            <person name="Land M."/>
            <person name="Hauser L."/>
            <person name="Pan C."/>
            <person name="Jeffries C.D."/>
            <person name="Detter J.C."/>
            <person name="Brambilla E.M."/>
            <person name="Rohde M."/>
            <person name="Djao O.D."/>
            <person name="Goker M."/>
            <person name="Sikorski J."/>
            <person name="Tindall B.J."/>
            <person name="Woyke T."/>
            <person name="Bristow J."/>
            <person name="Eisen J.A."/>
            <person name="Markowitz V."/>
            <person name="Hugenholtz P."/>
            <person name="Kyrpides N.C."/>
            <person name="Klenk H.P."/>
            <person name="Mavromatis K."/>
        </authorList>
    </citation>
    <scope>NUCLEOTIDE SEQUENCE [LARGE SCALE GENOMIC DNA]</scope>
    <source>
        <strain evidence="3">ATCC 29530 / DSM 19594 / LMG 11500 / NCIMB 11436 / LSU 4</strain>
    </source>
</reference>
<reference evidence="3" key="1">
    <citation type="submission" date="2011-06" db="EMBL/GenBank/DDBJ databases">
        <title>The complete genome of chromosome of Runella slithyformis DSM 19594.</title>
        <authorList>
            <consortium name="US DOE Joint Genome Institute (JGI-PGF)"/>
            <person name="Lucas S."/>
            <person name="Han J."/>
            <person name="Lapidus A."/>
            <person name="Bruce D."/>
            <person name="Goodwin L."/>
            <person name="Pitluck S."/>
            <person name="Peters L."/>
            <person name="Kyrpides N."/>
            <person name="Mavromatis K."/>
            <person name="Ivanova N."/>
            <person name="Ovchinnikova G."/>
            <person name="Zhang X."/>
            <person name="Misra M."/>
            <person name="Detter J.C."/>
            <person name="Tapia R."/>
            <person name="Han C."/>
            <person name="Land M."/>
            <person name="Hauser L."/>
            <person name="Markowitz V."/>
            <person name="Cheng J.-F."/>
            <person name="Hugenholtz P."/>
            <person name="Woyke T."/>
            <person name="Wu D."/>
            <person name="Tindall B."/>
            <person name="Faehrich R."/>
            <person name="Brambilla E."/>
            <person name="Klenk H.-P."/>
            <person name="Eisen J.A."/>
        </authorList>
    </citation>
    <scope>NUCLEOTIDE SEQUENCE [LARGE SCALE GENOMIC DNA]</scope>
    <source>
        <strain evidence="3">ATCC 29530 / DSM 19594 / LMG 11500 / NCIMB 11436 / LSU 4</strain>
    </source>
</reference>
<dbReference type="Pfam" id="PF13304">
    <property type="entry name" value="AAA_21"/>
    <property type="match status" value="1"/>
</dbReference>
<feature type="domain" description="ATPase AAA-type core" evidence="1">
    <location>
        <begin position="54"/>
        <end position="376"/>
    </location>
</feature>
<dbReference type="AlphaFoldDB" id="A0A7U3ZL88"/>
<protein>
    <recommendedName>
        <fullName evidence="1">ATPase AAA-type core domain-containing protein</fullName>
    </recommendedName>
</protein>
<dbReference type="SUPFAM" id="SSF52540">
    <property type="entry name" value="P-loop containing nucleoside triphosphate hydrolases"/>
    <property type="match status" value="1"/>
</dbReference>
<dbReference type="InterPro" id="IPR003959">
    <property type="entry name" value="ATPase_AAA_core"/>
</dbReference>
<accession>A0A7U3ZL88</accession>
<dbReference type="Proteomes" id="UP000000493">
    <property type="component" value="Chromosome"/>
</dbReference>
<keyword evidence="3" id="KW-1185">Reference proteome</keyword>
<evidence type="ECO:0000313" key="3">
    <source>
        <dbReference type="Proteomes" id="UP000000493"/>
    </source>
</evidence>
<organism evidence="2 3">
    <name type="scientific">Runella slithyformis (strain ATCC 29530 / DSM 19594 / LMG 11500 / NCIMB 11436 / LSU 4)</name>
    <dbReference type="NCBI Taxonomy" id="761193"/>
    <lineage>
        <taxon>Bacteria</taxon>
        <taxon>Pseudomonadati</taxon>
        <taxon>Bacteroidota</taxon>
        <taxon>Cytophagia</taxon>
        <taxon>Cytophagales</taxon>
        <taxon>Spirosomataceae</taxon>
        <taxon>Runella</taxon>
    </lineage>
</organism>
<dbReference type="Gene3D" id="3.40.50.300">
    <property type="entry name" value="P-loop containing nucleotide triphosphate hydrolases"/>
    <property type="match status" value="1"/>
</dbReference>
<dbReference type="RefSeq" id="WP_013928577.1">
    <property type="nucleotide sequence ID" value="NC_015703.1"/>
</dbReference>
<dbReference type="EMBL" id="CP002859">
    <property type="protein sequence ID" value="AEI49268.1"/>
    <property type="molecule type" value="Genomic_DNA"/>
</dbReference>
<evidence type="ECO:0000259" key="1">
    <source>
        <dbReference type="Pfam" id="PF13304"/>
    </source>
</evidence>
<dbReference type="PANTHER" id="PTHR40396">
    <property type="entry name" value="ATPASE-LIKE PROTEIN"/>
    <property type="match status" value="1"/>
</dbReference>
<dbReference type="GO" id="GO:0016887">
    <property type="term" value="F:ATP hydrolysis activity"/>
    <property type="evidence" value="ECO:0007669"/>
    <property type="project" value="InterPro"/>
</dbReference>